<keyword evidence="7" id="KW-1185">Reference proteome</keyword>
<evidence type="ECO:0000256" key="3">
    <source>
        <dbReference type="ARBA" id="ARBA00023163"/>
    </source>
</evidence>
<keyword evidence="1" id="KW-0805">Transcription regulation</keyword>
<evidence type="ECO:0000256" key="2">
    <source>
        <dbReference type="ARBA" id="ARBA00023125"/>
    </source>
</evidence>
<dbReference type="Pfam" id="PF01614">
    <property type="entry name" value="IclR_C"/>
    <property type="match status" value="2"/>
</dbReference>
<dbReference type="Gene3D" id="1.10.10.10">
    <property type="entry name" value="Winged helix-like DNA-binding domain superfamily/Winged helix DNA-binding domain"/>
    <property type="match status" value="1"/>
</dbReference>
<feature type="domain" description="IclR-ED" evidence="5">
    <location>
        <begin position="90"/>
        <end position="258"/>
    </location>
</feature>
<evidence type="ECO:0000259" key="4">
    <source>
        <dbReference type="PROSITE" id="PS51077"/>
    </source>
</evidence>
<dbReference type="GO" id="GO:0045892">
    <property type="term" value="P:negative regulation of DNA-templated transcription"/>
    <property type="evidence" value="ECO:0007669"/>
    <property type="project" value="TreeGrafter"/>
</dbReference>
<dbReference type="RefSeq" id="WP_083103588.1">
    <property type="nucleotide sequence ID" value="NZ_CP020569.1"/>
</dbReference>
<dbReference type="PANTHER" id="PTHR30136:SF24">
    <property type="entry name" value="HTH-TYPE TRANSCRIPTIONAL REPRESSOR ALLR"/>
    <property type="match status" value="1"/>
</dbReference>
<keyword evidence="2" id="KW-0238">DNA-binding</keyword>
<name>A0A1V0TLJ3_9ACTN</name>
<dbReference type="InterPro" id="IPR050707">
    <property type="entry name" value="HTH_MetabolicPath_Reg"/>
</dbReference>
<evidence type="ECO:0000313" key="7">
    <source>
        <dbReference type="Proteomes" id="UP000192726"/>
    </source>
</evidence>
<dbReference type="GO" id="GO:0003677">
    <property type="term" value="F:DNA binding"/>
    <property type="evidence" value="ECO:0007669"/>
    <property type="project" value="UniProtKB-KW"/>
</dbReference>
<evidence type="ECO:0000313" key="6">
    <source>
        <dbReference type="EMBL" id="ARF53801.1"/>
    </source>
</evidence>
<dbReference type="SMART" id="SM00346">
    <property type="entry name" value="HTH_ICLR"/>
    <property type="match status" value="1"/>
</dbReference>
<dbReference type="OrthoDB" id="60629at2"/>
<dbReference type="PROSITE" id="PS51078">
    <property type="entry name" value="ICLR_ED"/>
    <property type="match status" value="1"/>
</dbReference>
<reference evidence="6 7" key="1">
    <citation type="submission" date="2017-04" db="EMBL/GenBank/DDBJ databases">
        <title>Complete Genome Sequence of Streptomyces gilvosporeus F607, a Capable Producer of Natamycin.</title>
        <authorList>
            <person name="Zong G."/>
            <person name="Zhong C."/>
            <person name="Fu J."/>
            <person name="Qin R."/>
            <person name="Cao G."/>
        </authorList>
    </citation>
    <scope>NUCLEOTIDE SEQUENCE [LARGE SCALE GENOMIC DNA]</scope>
    <source>
        <strain evidence="6 7">F607</strain>
    </source>
</reference>
<dbReference type="InterPro" id="IPR005471">
    <property type="entry name" value="Tscrpt_reg_IclR_N"/>
</dbReference>
<accession>A0A1V0TLJ3</accession>
<dbReference type="InterPro" id="IPR036390">
    <property type="entry name" value="WH_DNA-bd_sf"/>
</dbReference>
<dbReference type="SUPFAM" id="SSF55781">
    <property type="entry name" value="GAF domain-like"/>
    <property type="match status" value="1"/>
</dbReference>
<dbReference type="STRING" id="553510.B1H19_06065"/>
<dbReference type="PANTHER" id="PTHR30136">
    <property type="entry name" value="HELIX-TURN-HELIX TRANSCRIPTIONAL REGULATOR, ICLR FAMILY"/>
    <property type="match status" value="1"/>
</dbReference>
<dbReference type="InterPro" id="IPR014757">
    <property type="entry name" value="Tscrpt_reg_IclR_C"/>
</dbReference>
<dbReference type="KEGG" id="sgv:B1H19_06065"/>
<feature type="domain" description="HTH iclR-type" evidence="4">
    <location>
        <begin position="24"/>
        <end position="84"/>
    </location>
</feature>
<dbReference type="Gene3D" id="3.30.450.40">
    <property type="match status" value="1"/>
</dbReference>
<dbReference type="AlphaFoldDB" id="A0A1V0TLJ3"/>
<protein>
    <recommendedName>
        <fullName evidence="8">IclR family transcriptional regulator</fullName>
    </recommendedName>
</protein>
<dbReference type="InterPro" id="IPR036388">
    <property type="entry name" value="WH-like_DNA-bd_sf"/>
</dbReference>
<dbReference type="EMBL" id="CP020569">
    <property type="protein sequence ID" value="ARF53801.1"/>
    <property type="molecule type" value="Genomic_DNA"/>
</dbReference>
<dbReference type="PROSITE" id="PS51077">
    <property type="entry name" value="HTH_ICLR"/>
    <property type="match status" value="1"/>
</dbReference>
<dbReference type="GO" id="GO:0003700">
    <property type="term" value="F:DNA-binding transcription factor activity"/>
    <property type="evidence" value="ECO:0007669"/>
    <property type="project" value="TreeGrafter"/>
</dbReference>
<proteinExistence type="predicted"/>
<sequence length="258" mass="26744">MGTTEGTDDVGCRPVLAVGAAEATGVVHRVGVIVAELAQARMPMSLAELTCRTGLPKTTVHRLLAALCGIGLVRRGDAGYALGPAAPPLRAPAPGRDPFALPRRCFLPHLVELYEQTHQMVSLCILVGDEVVFLERIYGPGRADDGLVDAERLPARLTAAGRVLLAFSRTVRPDGAGAAPHAGLERCLADIRRRRVAVLAAACQPGVICAAAPVVGRTGRVVAAVEIAAGAAALGVTAMIDQVHRTARTISAAARRLG</sequence>
<evidence type="ECO:0008006" key="8">
    <source>
        <dbReference type="Google" id="ProtNLM"/>
    </source>
</evidence>
<dbReference type="SUPFAM" id="SSF46785">
    <property type="entry name" value="Winged helix' DNA-binding domain"/>
    <property type="match status" value="1"/>
</dbReference>
<organism evidence="6 7">
    <name type="scientific">Streptomyces gilvosporeus</name>
    <dbReference type="NCBI Taxonomy" id="553510"/>
    <lineage>
        <taxon>Bacteria</taxon>
        <taxon>Bacillati</taxon>
        <taxon>Actinomycetota</taxon>
        <taxon>Actinomycetes</taxon>
        <taxon>Kitasatosporales</taxon>
        <taxon>Streptomycetaceae</taxon>
        <taxon>Streptomyces</taxon>
    </lineage>
</organism>
<evidence type="ECO:0000256" key="1">
    <source>
        <dbReference type="ARBA" id="ARBA00023015"/>
    </source>
</evidence>
<keyword evidence="3" id="KW-0804">Transcription</keyword>
<evidence type="ECO:0000259" key="5">
    <source>
        <dbReference type="PROSITE" id="PS51078"/>
    </source>
</evidence>
<dbReference type="Proteomes" id="UP000192726">
    <property type="component" value="Chromosome"/>
</dbReference>
<dbReference type="InterPro" id="IPR029016">
    <property type="entry name" value="GAF-like_dom_sf"/>
</dbReference>
<dbReference type="Pfam" id="PF09339">
    <property type="entry name" value="HTH_IclR"/>
    <property type="match status" value="1"/>
</dbReference>
<gene>
    <name evidence="6" type="ORF">B1H19_06065</name>
</gene>